<name>A0A8J4M4S1_9PROT</name>
<organism evidence="6">
    <name type="scientific">Acidicaldus sp</name>
    <dbReference type="NCBI Taxonomy" id="1872105"/>
    <lineage>
        <taxon>Bacteria</taxon>
        <taxon>Pseudomonadati</taxon>
        <taxon>Pseudomonadota</taxon>
        <taxon>Alphaproteobacteria</taxon>
        <taxon>Acetobacterales</taxon>
        <taxon>Acetobacteraceae</taxon>
        <taxon>Acidicaldus</taxon>
    </lineage>
</organism>
<dbReference type="SUPFAM" id="SSF46785">
    <property type="entry name" value="Winged helix' DNA-binding domain"/>
    <property type="match status" value="1"/>
</dbReference>
<feature type="domain" description="O-methyltransferase dimerisation" evidence="5">
    <location>
        <begin position="22"/>
        <end position="92"/>
    </location>
</feature>
<dbReference type="EMBL" id="DTQM01000043">
    <property type="protein sequence ID" value="HGC42011.1"/>
    <property type="molecule type" value="Genomic_DNA"/>
</dbReference>
<dbReference type="InterPro" id="IPR016461">
    <property type="entry name" value="COMT-like"/>
</dbReference>
<dbReference type="InterPro" id="IPR001077">
    <property type="entry name" value="COMT_C"/>
</dbReference>
<keyword evidence="3" id="KW-0949">S-adenosyl-L-methionine</keyword>
<dbReference type="InterPro" id="IPR036388">
    <property type="entry name" value="WH-like_DNA-bd_sf"/>
</dbReference>
<gene>
    <name evidence="6" type="ORF">ENY07_02145</name>
</gene>
<dbReference type="GO" id="GO:0032259">
    <property type="term" value="P:methylation"/>
    <property type="evidence" value="ECO:0007669"/>
    <property type="project" value="UniProtKB-KW"/>
</dbReference>
<dbReference type="AlphaFoldDB" id="A0A8J4M4S1"/>
<keyword evidence="2" id="KW-0808">Transferase</keyword>
<comment type="caution">
    <text evidence="6">The sequence shown here is derived from an EMBL/GenBank/DDBJ whole genome shotgun (WGS) entry which is preliminary data.</text>
</comment>
<dbReference type="Pfam" id="PF08100">
    <property type="entry name" value="Dimerisation"/>
    <property type="match status" value="1"/>
</dbReference>
<feature type="domain" description="O-methyltransferase C-terminal" evidence="4">
    <location>
        <begin position="171"/>
        <end position="320"/>
    </location>
</feature>
<reference evidence="6" key="1">
    <citation type="journal article" date="2020" name="mSystems">
        <title>Genome- and Community-Level Interaction Insights into Carbon Utilization and Element Cycling Functions of Hydrothermarchaeota in Hydrothermal Sediment.</title>
        <authorList>
            <person name="Zhou Z."/>
            <person name="Liu Y."/>
            <person name="Xu W."/>
            <person name="Pan J."/>
            <person name="Luo Z.H."/>
            <person name="Li M."/>
        </authorList>
    </citation>
    <scope>NUCLEOTIDE SEQUENCE</scope>
    <source>
        <strain evidence="6">SpSt-997</strain>
    </source>
</reference>
<dbReference type="PROSITE" id="PS51683">
    <property type="entry name" value="SAM_OMT_II"/>
    <property type="match status" value="1"/>
</dbReference>
<dbReference type="SUPFAM" id="SSF53335">
    <property type="entry name" value="S-adenosyl-L-methionine-dependent methyltransferases"/>
    <property type="match status" value="1"/>
</dbReference>
<dbReference type="GO" id="GO:0008171">
    <property type="term" value="F:O-methyltransferase activity"/>
    <property type="evidence" value="ECO:0007669"/>
    <property type="project" value="InterPro"/>
</dbReference>
<sequence>MKTETPTSFSVTPQGLLQMHMAMAASRVLSAALQIDLFGHLAAGHETAEALARAAGGSLRGTRMLLDALVALGLLGKENGRYLLPPGTRAYLVRESPDYVGALMESDDLWNAWGGLPEAVRTGRPSVMVERQEHAEAFFPVLIRSLHVVNREPARRLAAALGMGTRHRGLRILDVGAGSAVWSIALAEADATARVTAHDFPGVLKETARFVAQHGLGERFIYLAGDLNSVDFGAACFDLVVLGNIVHSEGEASSRRLFRRLAAALDTGGRLAILDFFPNEERTGPPPPLLFALNMLVNTENGDTFTLSQYRSWLAEAGFATVATADIGEQGGMPAPAVIATKP</sequence>
<proteinExistence type="predicted"/>
<protein>
    <submittedName>
        <fullName evidence="6">Class I SAM-dependent methyltransferase</fullName>
    </submittedName>
</protein>
<accession>A0A8J4M4S1</accession>
<dbReference type="InterPro" id="IPR036390">
    <property type="entry name" value="WH_DNA-bd_sf"/>
</dbReference>
<dbReference type="InterPro" id="IPR012967">
    <property type="entry name" value="COMT_dimerisation"/>
</dbReference>
<evidence type="ECO:0000256" key="2">
    <source>
        <dbReference type="ARBA" id="ARBA00022679"/>
    </source>
</evidence>
<evidence type="ECO:0000313" key="6">
    <source>
        <dbReference type="EMBL" id="HGC42011.1"/>
    </source>
</evidence>
<keyword evidence="1 6" id="KW-0489">Methyltransferase</keyword>
<dbReference type="GO" id="GO:0046983">
    <property type="term" value="F:protein dimerization activity"/>
    <property type="evidence" value="ECO:0007669"/>
    <property type="project" value="InterPro"/>
</dbReference>
<dbReference type="CDD" id="cd02440">
    <property type="entry name" value="AdoMet_MTases"/>
    <property type="match status" value="1"/>
</dbReference>
<dbReference type="Gene3D" id="3.40.50.150">
    <property type="entry name" value="Vaccinia Virus protein VP39"/>
    <property type="match status" value="1"/>
</dbReference>
<dbReference type="Gene3D" id="1.10.10.10">
    <property type="entry name" value="Winged helix-like DNA-binding domain superfamily/Winged helix DNA-binding domain"/>
    <property type="match status" value="1"/>
</dbReference>
<evidence type="ECO:0000256" key="1">
    <source>
        <dbReference type="ARBA" id="ARBA00022603"/>
    </source>
</evidence>
<dbReference type="PANTHER" id="PTHR43712:SF2">
    <property type="entry name" value="O-METHYLTRANSFERASE CICE"/>
    <property type="match status" value="1"/>
</dbReference>
<evidence type="ECO:0000256" key="3">
    <source>
        <dbReference type="ARBA" id="ARBA00022691"/>
    </source>
</evidence>
<dbReference type="Pfam" id="PF00891">
    <property type="entry name" value="Methyltransf_2"/>
    <property type="match status" value="1"/>
</dbReference>
<evidence type="ECO:0000259" key="5">
    <source>
        <dbReference type="Pfam" id="PF08100"/>
    </source>
</evidence>
<dbReference type="PANTHER" id="PTHR43712">
    <property type="entry name" value="PUTATIVE (AFU_ORTHOLOGUE AFUA_4G14580)-RELATED"/>
    <property type="match status" value="1"/>
</dbReference>
<evidence type="ECO:0000259" key="4">
    <source>
        <dbReference type="Pfam" id="PF00891"/>
    </source>
</evidence>
<dbReference type="InterPro" id="IPR029063">
    <property type="entry name" value="SAM-dependent_MTases_sf"/>
</dbReference>